<evidence type="ECO:0000256" key="2">
    <source>
        <dbReference type="ARBA" id="ARBA00005947"/>
    </source>
</evidence>
<dbReference type="Pfam" id="PF00850">
    <property type="entry name" value="Hist_deacetyl"/>
    <property type="match status" value="1"/>
</dbReference>
<evidence type="ECO:0000256" key="3">
    <source>
        <dbReference type="ARBA" id="ARBA00022723"/>
    </source>
</evidence>
<dbReference type="InterPro" id="IPR000286">
    <property type="entry name" value="HDACs"/>
</dbReference>
<evidence type="ECO:0000259" key="6">
    <source>
        <dbReference type="Pfam" id="PF00850"/>
    </source>
</evidence>
<dbReference type="Gene3D" id="3.40.800.20">
    <property type="entry name" value="Histone deacetylase domain"/>
    <property type="match status" value="1"/>
</dbReference>
<keyword evidence="8" id="KW-1185">Reference proteome</keyword>
<dbReference type="PANTHER" id="PTHR10625:SF17">
    <property type="entry name" value="HISTONE DEACETYLASE 8"/>
    <property type="match status" value="1"/>
</dbReference>
<dbReference type="InterPro" id="IPR023696">
    <property type="entry name" value="Ureohydrolase_dom_sf"/>
</dbReference>
<comment type="cofactor">
    <cofactor evidence="1">
        <name>Zn(2+)</name>
        <dbReference type="ChEBI" id="CHEBI:29105"/>
    </cofactor>
</comment>
<comment type="similarity">
    <text evidence="2">Belongs to the histone deacetylase family.</text>
</comment>
<sequence>MLTIYSDDHHLHHGTAELIDGTLKPCFEMPRRADMVLERVRKVGLGDIAAPREFGLDPVLRVHDAGYVAFLETAWSRWSADGRSHDALPLVWPVRGLRTDRKPQDIDGLLGYYSFDAGVPITAGTWQAIRSSANVALTALDELLRSQRSSFALCRPPGHHAAADYMGGYCYFNNAAIAAQALRDQGAARVAILDVDYHHGNGTQSIFYQRADVMFLSLHGDPLVEYPYFLGHADEPGAGEGLGYNHNYPLPHGTDWARYQQALQDACQRIADYAPDAIVVSLGVDTFEHDPISRFKLKNDDYLRMGELIGRLGKPTLFVMEGGYAVEDIGINAVNVLSGFESVAG</sequence>
<name>A0ABV7TXT2_9NEIS</name>
<accession>A0ABV7TXT2</accession>
<dbReference type="EMBL" id="JBHRYH010000045">
    <property type="protein sequence ID" value="MFC3627551.1"/>
    <property type="molecule type" value="Genomic_DNA"/>
</dbReference>
<evidence type="ECO:0000313" key="7">
    <source>
        <dbReference type="EMBL" id="MFC3627551.1"/>
    </source>
</evidence>
<gene>
    <name evidence="7" type="ORF">ACFOKJ_15635</name>
</gene>
<feature type="domain" description="Histone deacetylase" evidence="6">
    <location>
        <begin position="28"/>
        <end position="336"/>
    </location>
</feature>
<keyword evidence="3" id="KW-0479">Metal-binding</keyword>
<dbReference type="Proteomes" id="UP001595636">
    <property type="component" value="Unassembled WGS sequence"/>
</dbReference>
<dbReference type="InterPro" id="IPR037138">
    <property type="entry name" value="His_deacetylse_dom_sf"/>
</dbReference>
<evidence type="ECO:0000256" key="5">
    <source>
        <dbReference type="ARBA" id="ARBA00022833"/>
    </source>
</evidence>
<reference evidence="8" key="1">
    <citation type="journal article" date="2019" name="Int. J. Syst. Evol. Microbiol.">
        <title>The Global Catalogue of Microorganisms (GCM) 10K type strain sequencing project: providing services to taxonomists for standard genome sequencing and annotation.</title>
        <authorList>
            <consortium name="The Broad Institute Genomics Platform"/>
            <consortium name="The Broad Institute Genome Sequencing Center for Infectious Disease"/>
            <person name="Wu L."/>
            <person name="Ma J."/>
        </authorList>
    </citation>
    <scope>NUCLEOTIDE SEQUENCE [LARGE SCALE GENOMIC DNA]</scope>
    <source>
        <strain evidence="8">KCTC 42195</strain>
    </source>
</reference>
<dbReference type="CDD" id="cd10001">
    <property type="entry name" value="HDAC_classII_APAH"/>
    <property type="match status" value="1"/>
</dbReference>
<dbReference type="PRINTS" id="PR01270">
    <property type="entry name" value="HDASUPER"/>
</dbReference>
<proteinExistence type="inferred from homology"/>
<dbReference type="PANTHER" id="PTHR10625">
    <property type="entry name" value="HISTONE DEACETYLASE HDAC1-RELATED"/>
    <property type="match status" value="1"/>
</dbReference>
<protein>
    <submittedName>
        <fullName evidence="7">Histone deacetylase family protein</fullName>
    </submittedName>
</protein>
<dbReference type="RefSeq" id="WP_390281301.1">
    <property type="nucleotide sequence ID" value="NZ_JBHRYH010000045.1"/>
</dbReference>
<dbReference type="InterPro" id="IPR023801">
    <property type="entry name" value="His_deacetylse_dom"/>
</dbReference>
<comment type="caution">
    <text evidence="7">The sequence shown here is derived from an EMBL/GenBank/DDBJ whole genome shotgun (WGS) entry which is preliminary data.</text>
</comment>
<evidence type="ECO:0000313" key="8">
    <source>
        <dbReference type="Proteomes" id="UP001595636"/>
    </source>
</evidence>
<evidence type="ECO:0000256" key="4">
    <source>
        <dbReference type="ARBA" id="ARBA00022801"/>
    </source>
</evidence>
<keyword evidence="4" id="KW-0378">Hydrolase</keyword>
<organism evidence="7 8">
    <name type="scientific">Vogesella amnigena</name>
    <dbReference type="NCBI Taxonomy" id="1507449"/>
    <lineage>
        <taxon>Bacteria</taxon>
        <taxon>Pseudomonadati</taxon>
        <taxon>Pseudomonadota</taxon>
        <taxon>Betaproteobacteria</taxon>
        <taxon>Neisseriales</taxon>
        <taxon>Chromobacteriaceae</taxon>
        <taxon>Vogesella</taxon>
    </lineage>
</organism>
<evidence type="ECO:0000256" key="1">
    <source>
        <dbReference type="ARBA" id="ARBA00001947"/>
    </source>
</evidence>
<keyword evidence="5" id="KW-0862">Zinc</keyword>
<dbReference type="SUPFAM" id="SSF52768">
    <property type="entry name" value="Arginase/deacetylase"/>
    <property type="match status" value="1"/>
</dbReference>